<accession>A0AAV1QBB0</accession>
<dbReference type="EMBL" id="CAWUFR010000620">
    <property type="protein sequence ID" value="CAK6979861.1"/>
    <property type="molecule type" value="Genomic_DNA"/>
</dbReference>
<protein>
    <submittedName>
        <fullName evidence="1">Uncharacterized protein</fullName>
    </submittedName>
</protein>
<name>A0AAV1QBB0_SCOSC</name>
<proteinExistence type="predicted"/>
<dbReference type="Proteomes" id="UP001314229">
    <property type="component" value="Unassembled WGS sequence"/>
</dbReference>
<comment type="caution">
    <text evidence="1">The sequence shown here is derived from an EMBL/GenBank/DDBJ whole genome shotgun (WGS) entry which is preliminary data.</text>
</comment>
<dbReference type="AlphaFoldDB" id="A0AAV1QBB0"/>
<gene>
    <name evidence="1" type="ORF">FSCOSCO3_A018809</name>
</gene>
<organism evidence="1 2">
    <name type="scientific">Scomber scombrus</name>
    <name type="common">Atlantic mackerel</name>
    <name type="synonym">Scomber vernalis</name>
    <dbReference type="NCBI Taxonomy" id="13677"/>
    <lineage>
        <taxon>Eukaryota</taxon>
        <taxon>Metazoa</taxon>
        <taxon>Chordata</taxon>
        <taxon>Craniata</taxon>
        <taxon>Vertebrata</taxon>
        <taxon>Euteleostomi</taxon>
        <taxon>Actinopterygii</taxon>
        <taxon>Neopterygii</taxon>
        <taxon>Teleostei</taxon>
        <taxon>Neoteleostei</taxon>
        <taxon>Acanthomorphata</taxon>
        <taxon>Pelagiaria</taxon>
        <taxon>Scombriformes</taxon>
        <taxon>Scombridae</taxon>
        <taxon>Scomber</taxon>
    </lineage>
</organism>
<keyword evidence="2" id="KW-1185">Reference proteome</keyword>
<feature type="non-terminal residue" evidence="1">
    <location>
        <position position="1"/>
    </location>
</feature>
<evidence type="ECO:0000313" key="2">
    <source>
        <dbReference type="Proteomes" id="UP001314229"/>
    </source>
</evidence>
<sequence>RVCRCRKLSAKRSQGFTPADKWLQVEDVSWTFCVRSDPDATLTGAAVCS</sequence>
<evidence type="ECO:0000313" key="1">
    <source>
        <dbReference type="EMBL" id="CAK6979861.1"/>
    </source>
</evidence>
<reference evidence="1 2" key="1">
    <citation type="submission" date="2024-01" db="EMBL/GenBank/DDBJ databases">
        <authorList>
            <person name="Alioto T."/>
            <person name="Alioto T."/>
            <person name="Gomez Garrido J."/>
        </authorList>
    </citation>
    <scope>NUCLEOTIDE SEQUENCE [LARGE SCALE GENOMIC DNA]</scope>
</reference>